<evidence type="ECO:0000313" key="2">
    <source>
        <dbReference type="EMBL" id="BBA47991.1"/>
    </source>
</evidence>
<dbReference type="EMBL" id="AP018131">
    <property type="protein sequence ID" value="BBA47991.1"/>
    <property type="molecule type" value="Genomic_DNA"/>
</dbReference>
<organism evidence="2 3">
    <name type="scientific">Bifidobacterium bifidum LMG 13195</name>
    <dbReference type="NCBI Taxonomy" id="1207542"/>
    <lineage>
        <taxon>Bacteria</taxon>
        <taxon>Bacillati</taxon>
        <taxon>Actinomycetota</taxon>
        <taxon>Actinomycetes</taxon>
        <taxon>Bifidobacteriales</taxon>
        <taxon>Bifidobacteriaceae</taxon>
        <taxon>Bifidobacterium</taxon>
    </lineage>
</organism>
<dbReference type="AlphaFoldDB" id="A0A286TC80"/>
<feature type="compositionally biased region" description="Basic and acidic residues" evidence="1">
    <location>
        <begin position="31"/>
        <end position="47"/>
    </location>
</feature>
<proteinExistence type="predicted"/>
<protein>
    <submittedName>
        <fullName evidence="2">Uncharacterized protein</fullName>
    </submittedName>
</protein>
<reference evidence="2 3" key="1">
    <citation type="journal article" date="2017" name="Biosci. Biotechnol. Biochem.">
        <title>Identification and characterization of a sulfoglycosidase from Bifidobacterium bifidum implicated in mucin glycan utilization.</title>
        <authorList>
            <person name="Katoh T."/>
            <person name="Maeshibu T."/>
            <person name="Kikkawa K."/>
            <person name="Gotoh A."/>
            <person name="Tomabechi Y."/>
            <person name="Nakamura M."/>
            <person name="Liao W.-H."/>
            <person name="Yamaguchi M."/>
            <person name="Ashida H."/>
            <person name="Yamamoto K."/>
            <person name="Katayama T."/>
        </authorList>
    </citation>
    <scope>NUCLEOTIDE SEQUENCE [LARGE SCALE GENOMIC DNA]</scope>
    <source>
        <strain evidence="2 3">JCM 7004</strain>
    </source>
</reference>
<evidence type="ECO:0000256" key="1">
    <source>
        <dbReference type="SAM" id="MobiDB-lite"/>
    </source>
</evidence>
<accession>A0A286TC80</accession>
<name>A0A286TC80_BIFBI</name>
<sequence length="61" mass="6618">MALFAFLSAHDRRFGAHLGTQTGRSRTALAADRHGHTGGEQQRERTGHASHRGTSLGQTFC</sequence>
<dbReference type="Proteomes" id="UP000262177">
    <property type="component" value="Chromosome"/>
</dbReference>
<gene>
    <name evidence="2" type="ORF">BBJK_01430</name>
</gene>
<feature type="region of interest" description="Disordered" evidence="1">
    <location>
        <begin position="18"/>
        <end position="61"/>
    </location>
</feature>
<feature type="compositionally biased region" description="Polar residues" evidence="1">
    <location>
        <begin position="52"/>
        <end position="61"/>
    </location>
</feature>
<evidence type="ECO:0000313" key="3">
    <source>
        <dbReference type="Proteomes" id="UP000262177"/>
    </source>
</evidence>